<evidence type="ECO:0000313" key="1">
    <source>
        <dbReference type="EMBL" id="KAI4381200.1"/>
    </source>
</evidence>
<accession>A0ACB9RR78</accession>
<name>A0ACB9RR78_9MYRT</name>
<comment type="caution">
    <text evidence="1">The sequence shown here is derived from an EMBL/GenBank/DDBJ whole genome shotgun (WGS) entry which is preliminary data.</text>
</comment>
<dbReference type="EMBL" id="CM042882">
    <property type="protein sequence ID" value="KAI4381200.1"/>
    <property type="molecule type" value="Genomic_DNA"/>
</dbReference>
<keyword evidence="2" id="KW-1185">Reference proteome</keyword>
<dbReference type="Proteomes" id="UP001057402">
    <property type="component" value="Chromosome 3"/>
</dbReference>
<reference evidence="2" key="1">
    <citation type="journal article" date="2023" name="Front. Plant Sci.">
        <title>Chromosomal-level genome assembly of Melastoma candidum provides insights into trichome evolution.</title>
        <authorList>
            <person name="Zhong Y."/>
            <person name="Wu W."/>
            <person name="Sun C."/>
            <person name="Zou P."/>
            <person name="Liu Y."/>
            <person name="Dai S."/>
            <person name="Zhou R."/>
        </authorList>
    </citation>
    <scope>NUCLEOTIDE SEQUENCE [LARGE SCALE GENOMIC DNA]</scope>
</reference>
<evidence type="ECO:0000313" key="2">
    <source>
        <dbReference type="Proteomes" id="UP001057402"/>
    </source>
</evidence>
<organism evidence="1 2">
    <name type="scientific">Melastoma candidum</name>
    <dbReference type="NCBI Taxonomy" id="119954"/>
    <lineage>
        <taxon>Eukaryota</taxon>
        <taxon>Viridiplantae</taxon>
        <taxon>Streptophyta</taxon>
        <taxon>Embryophyta</taxon>
        <taxon>Tracheophyta</taxon>
        <taxon>Spermatophyta</taxon>
        <taxon>Magnoliopsida</taxon>
        <taxon>eudicotyledons</taxon>
        <taxon>Gunneridae</taxon>
        <taxon>Pentapetalae</taxon>
        <taxon>rosids</taxon>
        <taxon>malvids</taxon>
        <taxon>Myrtales</taxon>
        <taxon>Melastomataceae</taxon>
        <taxon>Melastomatoideae</taxon>
        <taxon>Melastomateae</taxon>
        <taxon>Melastoma</taxon>
    </lineage>
</organism>
<proteinExistence type="predicted"/>
<protein>
    <submittedName>
        <fullName evidence="1">Uncharacterized protein</fullName>
    </submittedName>
</protein>
<sequence>MEAANMLAKSYQTRAELLLRQYLPADSFVPYTSVIVGILGCKMVYDLSQLISAMNFKSYSTLSNMKRVEWNNRAMSTVHAIFITAMSLYLVFWSGFFGDDRTDGLPVLRSSSLSSSALGISLGYFLTDLAMIFWFYPSLGGIEYVIHHLLSMSALLYAILMREGQIYTFMVLISESTTPGINLRWYLDAAGKKRSKAYVINGVLMFFAWLVARILLFVYLFYHLFSHLDQIEQIKTFGKCLLFGVPCVLSVMNTMWFMKIIKGLVKTLAKRQ</sequence>
<gene>
    <name evidence="1" type="ORF">MLD38_007298</name>
</gene>